<evidence type="ECO:0000256" key="1">
    <source>
        <dbReference type="SAM" id="MobiDB-lite"/>
    </source>
</evidence>
<keyword evidence="3" id="KW-1185">Reference proteome</keyword>
<dbReference type="AlphaFoldDB" id="A0A452Z1R6"/>
<proteinExistence type="predicted"/>
<dbReference type="EnsemblPlants" id="AET1Gv20602400.2">
    <property type="protein sequence ID" value="AET1Gv20602400.2"/>
    <property type="gene ID" value="AET1Gv20602400"/>
</dbReference>
<reference evidence="3" key="1">
    <citation type="journal article" date="2014" name="Science">
        <title>Ancient hybridizations among the ancestral genomes of bread wheat.</title>
        <authorList>
            <consortium name="International Wheat Genome Sequencing Consortium,"/>
            <person name="Marcussen T."/>
            <person name="Sandve S.R."/>
            <person name="Heier L."/>
            <person name="Spannagl M."/>
            <person name="Pfeifer M."/>
            <person name="Jakobsen K.S."/>
            <person name="Wulff B.B."/>
            <person name="Steuernagel B."/>
            <person name="Mayer K.F."/>
            <person name="Olsen O.A."/>
        </authorList>
    </citation>
    <scope>NUCLEOTIDE SEQUENCE [LARGE SCALE GENOMIC DNA]</scope>
    <source>
        <strain evidence="3">cv. AL8/78</strain>
    </source>
</reference>
<evidence type="ECO:0000313" key="2">
    <source>
        <dbReference type="EnsemblPlants" id="AET1Gv20602400.2"/>
    </source>
</evidence>
<reference evidence="2" key="3">
    <citation type="journal article" date="2017" name="Nature">
        <title>Genome sequence of the progenitor of the wheat D genome Aegilops tauschii.</title>
        <authorList>
            <person name="Luo M.C."/>
            <person name="Gu Y.Q."/>
            <person name="Puiu D."/>
            <person name="Wang H."/>
            <person name="Twardziok S.O."/>
            <person name="Deal K.R."/>
            <person name="Huo N."/>
            <person name="Zhu T."/>
            <person name="Wang L."/>
            <person name="Wang Y."/>
            <person name="McGuire P.E."/>
            <person name="Liu S."/>
            <person name="Long H."/>
            <person name="Ramasamy R.K."/>
            <person name="Rodriguez J.C."/>
            <person name="Van S.L."/>
            <person name="Yuan L."/>
            <person name="Wang Z."/>
            <person name="Xia Z."/>
            <person name="Xiao L."/>
            <person name="Anderson O.D."/>
            <person name="Ouyang S."/>
            <person name="Liang Y."/>
            <person name="Zimin A.V."/>
            <person name="Pertea G."/>
            <person name="Qi P."/>
            <person name="Bennetzen J.L."/>
            <person name="Dai X."/>
            <person name="Dawson M.W."/>
            <person name="Muller H.G."/>
            <person name="Kugler K."/>
            <person name="Rivarola-Duarte L."/>
            <person name="Spannagl M."/>
            <person name="Mayer K.F.X."/>
            <person name="Lu F.H."/>
            <person name="Bevan M.W."/>
            <person name="Leroy P."/>
            <person name="Li P."/>
            <person name="You F.M."/>
            <person name="Sun Q."/>
            <person name="Liu Z."/>
            <person name="Lyons E."/>
            <person name="Wicker T."/>
            <person name="Salzberg S.L."/>
            <person name="Devos K.M."/>
            <person name="Dvorak J."/>
        </authorList>
    </citation>
    <scope>NUCLEOTIDE SEQUENCE [LARGE SCALE GENOMIC DNA]</scope>
    <source>
        <strain evidence="2">cv. AL8/78</strain>
    </source>
</reference>
<protein>
    <submittedName>
        <fullName evidence="2">Uncharacterized protein</fullName>
    </submittedName>
</protein>
<reference evidence="2" key="4">
    <citation type="submission" date="2019-03" db="UniProtKB">
        <authorList>
            <consortium name="EnsemblPlants"/>
        </authorList>
    </citation>
    <scope>IDENTIFICATION</scope>
</reference>
<sequence length="70" mass="8081">PTLSLREYLKDAYVHPVFQKDDMYELVTMDEEKNPTVATKRQSRMNTPVESKFNSSVGTDEGEFSRMHPA</sequence>
<evidence type="ECO:0000313" key="3">
    <source>
        <dbReference type="Proteomes" id="UP000015105"/>
    </source>
</evidence>
<dbReference type="Gramene" id="AET1Gv20602400.2">
    <property type="protein sequence ID" value="AET1Gv20602400.2"/>
    <property type="gene ID" value="AET1Gv20602400"/>
</dbReference>
<dbReference type="Proteomes" id="UP000015105">
    <property type="component" value="Chromosome 1D"/>
</dbReference>
<organism evidence="2 3">
    <name type="scientific">Aegilops tauschii subsp. strangulata</name>
    <name type="common">Goatgrass</name>
    <dbReference type="NCBI Taxonomy" id="200361"/>
    <lineage>
        <taxon>Eukaryota</taxon>
        <taxon>Viridiplantae</taxon>
        <taxon>Streptophyta</taxon>
        <taxon>Embryophyta</taxon>
        <taxon>Tracheophyta</taxon>
        <taxon>Spermatophyta</taxon>
        <taxon>Magnoliopsida</taxon>
        <taxon>Liliopsida</taxon>
        <taxon>Poales</taxon>
        <taxon>Poaceae</taxon>
        <taxon>BOP clade</taxon>
        <taxon>Pooideae</taxon>
        <taxon>Triticodae</taxon>
        <taxon>Triticeae</taxon>
        <taxon>Triticinae</taxon>
        <taxon>Aegilops</taxon>
    </lineage>
</organism>
<reference evidence="3" key="2">
    <citation type="journal article" date="2017" name="Nat. Plants">
        <title>The Aegilops tauschii genome reveals multiple impacts of transposons.</title>
        <authorList>
            <person name="Zhao G."/>
            <person name="Zou C."/>
            <person name="Li K."/>
            <person name="Wang K."/>
            <person name="Li T."/>
            <person name="Gao L."/>
            <person name="Zhang X."/>
            <person name="Wang H."/>
            <person name="Yang Z."/>
            <person name="Liu X."/>
            <person name="Jiang W."/>
            <person name="Mao L."/>
            <person name="Kong X."/>
            <person name="Jiao Y."/>
            <person name="Jia J."/>
        </authorList>
    </citation>
    <scope>NUCLEOTIDE SEQUENCE [LARGE SCALE GENOMIC DNA]</scope>
    <source>
        <strain evidence="3">cv. AL8/78</strain>
    </source>
</reference>
<feature type="compositionally biased region" description="Polar residues" evidence="1">
    <location>
        <begin position="36"/>
        <end position="58"/>
    </location>
</feature>
<reference evidence="2" key="5">
    <citation type="journal article" date="2021" name="G3 (Bethesda)">
        <title>Aegilops tauschii genome assembly Aet v5.0 features greater sequence contiguity and improved annotation.</title>
        <authorList>
            <person name="Wang L."/>
            <person name="Zhu T."/>
            <person name="Rodriguez J.C."/>
            <person name="Deal K.R."/>
            <person name="Dubcovsky J."/>
            <person name="McGuire P.E."/>
            <person name="Lux T."/>
            <person name="Spannagl M."/>
            <person name="Mayer K.F.X."/>
            <person name="Baldrich P."/>
            <person name="Meyers B.C."/>
            <person name="Huo N."/>
            <person name="Gu Y.Q."/>
            <person name="Zhou H."/>
            <person name="Devos K.M."/>
            <person name="Bennetzen J.L."/>
            <person name="Unver T."/>
            <person name="Budak H."/>
            <person name="Gulick P.J."/>
            <person name="Galiba G."/>
            <person name="Kalapos B."/>
            <person name="Nelson D.R."/>
            <person name="Li P."/>
            <person name="You F.M."/>
            <person name="Luo M.C."/>
            <person name="Dvorak J."/>
        </authorList>
    </citation>
    <scope>NUCLEOTIDE SEQUENCE [LARGE SCALE GENOMIC DNA]</scope>
    <source>
        <strain evidence="2">cv. AL8/78</strain>
    </source>
</reference>
<name>A0A452Z1R6_AEGTS</name>
<accession>A0A452Z1R6</accession>
<feature type="region of interest" description="Disordered" evidence="1">
    <location>
        <begin position="35"/>
        <end position="70"/>
    </location>
</feature>